<evidence type="ECO:0000313" key="2">
    <source>
        <dbReference type="EMBL" id="CAI4211018.1"/>
    </source>
</evidence>
<comment type="caution">
    <text evidence="2">The sequence shown here is derived from an EMBL/GenBank/DDBJ whole genome shotgun (WGS) entry which is preliminary data.</text>
</comment>
<dbReference type="OrthoDB" id="3050608at2759"/>
<evidence type="ECO:0000256" key="1">
    <source>
        <dbReference type="SAM" id="MobiDB-lite"/>
    </source>
</evidence>
<organism evidence="2 3">
    <name type="scientific">Parascedosporium putredinis</name>
    <dbReference type="NCBI Taxonomy" id="1442378"/>
    <lineage>
        <taxon>Eukaryota</taxon>
        <taxon>Fungi</taxon>
        <taxon>Dikarya</taxon>
        <taxon>Ascomycota</taxon>
        <taxon>Pezizomycotina</taxon>
        <taxon>Sordariomycetes</taxon>
        <taxon>Hypocreomycetidae</taxon>
        <taxon>Microascales</taxon>
        <taxon>Microascaceae</taxon>
        <taxon>Parascedosporium</taxon>
    </lineage>
</organism>
<reference evidence="2" key="1">
    <citation type="submission" date="2022-11" db="EMBL/GenBank/DDBJ databases">
        <authorList>
            <person name="Scott C."/>
            <person name="Bruce N."/>
        </authorList>
    </citation>
    <scope>NUCLEOTIDE SEQUENCE</scope>
</reference>
<dbReference type="PANTHER" id="PTHR40462">
    <property type="entry name" value="CHROMOSOME 1, WHOLE GENOME SHOTGUN SEQUENCE"/>
    <property type="match status" value="1"/>
</dbReference>
<gene>
    <name evidence="2" type="ORF">PPNO1_LOCUS815</name>
</gene>
<dbReference type="Proteomes" id="UP000838763">
    <property type="component" value="Unassembled WGS sequence"/>
</dbReference>
<dbReference type="AlphaFoldDB" id="A0A9P1GW15"/>
<dbReference type="PANTHER" id="PTHR40462:SF1">
    <property type="entry name" value="EXPRESSED PROTEIN"/>
    <property type="match status" value="1"/>
</dbReference>
<keyword evidence="3" id="KW-1185">Reference proteome</keyword>
<feature type="compositionally biased region" description="Low complexity" evidence="1">
    <location>
        <begin position="14"/>
        <end position="28"/>
    </location>
</feature>
<sequence length="115" mass="12237">MDFIKNAMGGGSGNNNNAQGVQGAQGAQKTSSGGGFTDKLNNMAGGGARGEQNEDALDKGIDYIQEHVLGQGSQTNESAVEQMKDEKIADFIRNQYKSTTGSEFPVKDKERKFGM</sequence>
<evidence type="ECO:0000313" key="3">
    <source>
        <dbReference type="Proteomes" id="UP000838763"/>
    </source>
</evidence>
<accession>A0A9P1GW15</accession>
<protein>
    <recommendedName>
        <fullName evidence="4">DNA damage-responsive protein 48</fullName>
    </recommendedName>
</protein>
<evidence type="ECO:0008006" key="4">
    <source>
        <dbReference type="Google" id="ProtNLM"/>
    </source>
</evidence>
<proteinExistence type="predicted"/>
<name>A0A9P1GW15_9PEZI</name>
<dbReference type="EMBL" id="CALLCH030000001">
    <property type="protein sequence ID" value="CAI4211018.1"/>
    <property type="molecule type" value="Genomic_DNA"/>
</dbReference>
<feature type="region of interest" description="Disordered" evidence="1">
    <location>
        <begin position="1"/>
        <end position="53"/>
    </location>
</feature>